<dbReference type="KEGG" id="pco:PHACADRAFT_102969"/>
<dbReference type="EMBL" id="JH930477">
    <property type="protein sequence ID" value="EKM50869.1"/>
    <property type="molecule type" value="Genomic_DNA"/>
</dbReference>
<dbReference type="GeneID" id="18907251"/>
<gene>
    <name evidence="1" type="ORF">PHACADRAFT_102969</name>
</gene>
<proteinExistence type="predicted"/>
<organism evidence="1 2">
    <name type="scientific">Phanerochaete carnosa (strain HHB-10118-sp)</name>
    <name type="common">White-rot fungus</name>
    <name type="synonym">Peniophora carnosa</name>
    <dbReference type="NCBI Taxonomy" id="650164"/>
    <lineage>
        <taxon>Eukaryota</taxon>
        <taxon>Fungi</taxon>
        <taxon>Dikarya</taxon>
        <taxon>Basidiomycota</taxon>
        <taxon>Agaricomycotina</taxon>
        <taxon>Agaricomycetes</taxon>
        <taxon>Polyporales</taxon>
        <taxon>Phanerochaetaceae</taxon>
        <taxon>Phanerochaete</taxon>
    </lineage>
</organism>
<dbReference type="RefSeq" id="XP_007400036.1">
    <property type="nucleotide sequence ID" value="XM_007399974.1"/>
</dbReference>
<keyword evidence="2" id="KW-1185">Reference proteome</keyword>
<dbReference type="Proteomes" id="UP000008370">
    <property type="component" value="Unassembled WGS sequence"/>
</dbReference>
<reference evidence="1 2" key="1">
    <citation type="journal article" date="2012" name="BMC Genomics">
        <title>Comparative genomics of the white-rot fungi, Phanerochaete carnosa and P. chrysosporium, to elucidate the genetic basis of the distinct wood types they colonize.</title>
        <authorList>
            <person name="Suzuki H."/>
            <person name="MacDonald J."/>
            <person name="Syed K."/>
            <person name="Salamov A."/>
            <person name="Hori C."/>
            <person name="Aerts A."/>
            <person name="Henrissat B."/>
            <person name="Wiebenga A."/>
            <person name="vanKuyk P.A."/>
            <person name="Barry K."/>
            <person name="Lindquist E."/>
            <person name="LaButti K."/>
            <person name="Lapidus A."/>
            <person name="Lucas S."/>
            <person name="Coutinho P."/>
            <person name="Gong Y."/>
            <person name="Samejima M."/>
            <person name="Mahadevan R."/>
            <person name="Abou-Zaid M."/>
            <person name="de Vries R.P."/>
            <person name="Igarashi K."/>
            <person name="Yadav J.S."/>
            <person name="Grigoriev I.V."/>
            <person name="Master E.R."/>
        </authorList>
    </citation>
    <scope>NUCLEOTIDE SEQUENCE [LARGE SCALE GENOMIC DNA]</scope>
    <source>
        <strain evidence="1 2">HHB-10118-sp</strain>
    </source>
</reference>
<name>K5VWA9_PHACS</name>
<dbReference type="HOGENOM" id="CLU_2004700_0_0_1"/>
<evidence type="ECO:0000313" key="1">
    <source>
        <dbReference type="EMBL" id="EKM50869.1"/>
    </source>
</evidence>
<accession>K5VWA9</accession>
<dbReference type="InParanoid" id="K5VWA9"/>
<protein>
    <submittedName>
        <fullName evidence="1">Uncharacterized protein</fullName>
    </submittedName>
</protein>
<dbReference type="AlphaFoldDB" id="K5VWA9"/>
<evidence type="ECO:0000313" key="2">
    <source>
        <dbReference type="Proteomes" id="UP000008370"/>
    </source>
</evidence>
<sequence length="124" mass="13549">MQYHLSHVAFLQRSRRLLSARKDQAEALQLDQTIAALRSTIDGLNSLRSSHDAVANGAKELAALIATSVDLLKGLQDADKSQAFAKILVRVLQTILDNHSFDWGNMDGQKLLKVSTEHSTGPSV</sequence>